<evidence type="ECO:0000256" key="5">
    <source>
        <dbReference type="ARBA" id="ARBA00023224"/>
    </source>
</evidence>
<evidence type="ECO:0000256" key="6">
    <source>
        <dbReference type="SAM" id="Coils"/>
    </source>
</evidence>
<accession>A0AAD6F019</accession>
<keyword evidence="10" id="KW-1185">Reference proteome</keyword>
<dbReference type="PANTHER" id="PTHR35129">
    <property type="entry name" value="GUANINE NUCLEOTIDE-BINDING PROTEIN SUBUNIT GAMMA 1"/>
    <property type="match status" value="1"/>
</dbReference>
<evidence type="ECO:0000256" key="4">
    <source>
        <dbReference type="ARBA" id="ARBA00023136"/>
    </source>
</evidence>
<dbReference type="GO" id="GO:0005886">
    <property type="term" value="C:plasma membrane"/>
    <property type="evidence" value="ECO:0007669"/>
    <property type="project" value="UniProtKB-SubCell"/>
</dbReference>
<dbReference type="Pfam" id="PF00631">
    <property type="entry name" value="G-gamma"/>
    <property type="match status" value="1"/>
</dbReference>
<evidence type="ECO:0000256" key="2">
    <source>
        <dbReference type="ARBA" id="ARBA00022475"/>
    </source>
</evidence>
<keyword evidence="5" id="KW-0807">Transducer</keyword>
<proteinExistence type="predicted"/>
<dbReference type="AlphaFoldDB" id="A0AAD6F019"/>
<feature type="domain" description="G protein gamma" evidence="8">
    <location>
        <begin position="35"/>
        <end position="109"/>
    </location>
</feature>
<name>A0AAD6F019_9POAL</name>
<evidence type="ECO:0000256" key="1">
    <source>
        <dbReference type="ARBA" id="ARBA00004236"/>
    </source>
</evidence>
<dbReference type="InterPro" id="IPR045878">
    <property type="entry name" value="GG1/2"/>
</dbReference>
<evidence type="ECO:0000313" key="9">
    <source>
        <dbReference type="EMBL" id="KAJ3707516.1"/>
    </source>
</evidence>
<reference evidence="9 10" key="1">
    <citation type="journal article" date="2022" name="Cell">
        <title>Repeat-based holocentromeres influence genome architecture and karyotype evolution.</title>
        <authorList>
            <person name="Hofstatter P.G."/>
            <person name="Thangavel G."/>
            <person name="Lux T."/>
            <person name="Neumann P."/>
            <person name="Vondrak T."/>
            <person name="Novak P."/>
            <person name="Zhang M."/>
            <person name="Costa L."/>
            <person name="Castellani M."/>
            <person name="Scott A."/>
            <person name="Toegelov H."/>
            <person name="Fuchs J."/>
            <person name="Mata-Sucre Y."/>
            <person name="Dias Y."/>
            <person name="Vanzela A.L.L."/>
            <person name="Huettel B."/>
            <person name="Almeida C.C.S."/>
            <person name="Simkova H."/>
            <person name="Souza G."/>
            <person name="Pedrosa-Harand A."/>
            <person name="Macas J."/>
            <person name="Mayer K.F.X."/>
            <person name="Houben A."/>
            <person name="Marques A."/>
        </authorList>
    </citation>
    <scope>NUCLEOTIDE SEQUENCE [LARGE SCALE GENOMIC DNA]</scope>
    <source>
        <strain evidence="9">RhyTen1mFocal</strain>
    </source>
</reference>
<keyword evidence="3 6" id="KW-0175">Coiled coil</keyword>
<dbReference type="PANTHER" id="PTHR35129:SF1">
    <property type="entry name" value="GUANINE NUCLEOTIDE-BINDING PROTEIN SUBUNIT GAMMA 1"/>
    <property type="match status" value="1"/>
</dbReference>
<comment type="caution">
    <text evidence="9">The sequence shown here is derived from an EMBL/GenBank/DDBJ whole genome shotgun (WGS) entry which is preliminary data.</text>
</comment>
<dbReference type="InterPro" id="IPR015898">
    <property type="entry name" value="G-protein_gamma-like_dom"/>
</dbReference>
<organism evidence="9 10">
    <name type="scientific">Rhynchospora tenuis</name>
    <dbReference type="NCBI Taxonomy" id="198213"/>
    <lineage>
        <taxon>Eukaryota</taxon>
        <taxon>Viridiplantae</taxon>
        <taxon>Streptophyta</taxon>
        <taxon>Embryophyta</taxon>
        <taxon>Tracheophyta</taxon>
        <taxon>Spermatophyta</taxon>
        <taxon>Magnoliopsida</taxon>
        <taxon>Liliopsida</taxon>
        <taxon>Poales</taxon>
        <taxon>Cyperaceae</taxon>
        <taxon>Cyperoideae</taxon>
        <taxon>Rhynchosporeae</taxon>
        <taxon>Rhynchospora</taxon>
    </lineage>
</organism>
<gene>
    <name evidence="9" type="ORF">LUZ61_011221</name>
</gene>
<dbReference type="GO" id="GO:0007186">
    <property type="term" value="P:G protein-coupled receptor signaling pathway"/>
    <property type="evidence" value="ECO:0007669"/>
    <property type="project" value="InterPro"/>
</dbReference>
<dbReference type="Proteomes" id="UP001210211">
    <property type="component" value="Unassembled WGS sequence"/>
</dbReference>
<evidence type="ECO:0000313" key="10">
    <source>
        <dbReference type="Proteomes" id="UP001210211"/>
    </source>
</evidence>
<evidence type="ECO:0000256" key="7">
    <source>
        <dbReference type="SAM" id="MobiDB-lite"/>
    </source>
</evidence>
<protein>
    <recommendedName>
        <fullName evidence="8">G protein gamma domain-containing protein</fullName>
    </recommendedName>
</protein>
<evidence type="ECO:0000259" key="8">
    <source>
        <dbReference type="SMART" id="SM01224"/>
    </source>
</evidence>
<feature type="region of interest" description="Disordered" evidence="7">
    <location>
        <begin position="1"/>
        <end position="28"/>
    </location>
</feature>
<dbReference type="EMBL" id="JAMRDG010000001">
    <property type="protein sequence ID" value="KAJ3707516.1"/>
    <property type="molecule type" value="Genomic_DNA"/>
</dbReference>
<evidence type="ECO:0000256" key="3">
    <source>
        <dbReference type="ARBA" id="ARBA00023054"/>
    </source>
</evidence>
<keyword evidence="4" id="KW-0472">Membrane</keyword>
<comment type="subcellular location">
    <subcellularLocation>
        <location evidence="1">Cell membrane</location>
    </subcellularLocation>
</comment>
<keyword evidence="2" id="KW-1003">Cell membrane</keyword>
<feature type="coiled-coil region" evidence="6">
    <location>
        <begin position="31"/>
        <end position="58"/>
    </location>
</feature>
<dbReference type="SMART" id="SM01224">
    <property type="entry name" value="G_gamma"/>
    <property type="match status" value="1"/>
</dbReference>
<sequence length="109" mass="12617">MEASGKEATSNGLWDPQSESEESTSLVGVGKHRISVQLMRLQQETRFLEEELQELEKTDKVSAGLQELIYKIESCPDPLLPITNGPANPMWDQWFERPKQKHRCRCWLF</sequence>